<dbReference type="AlphaFoldDB" id="A0A1D7UUQ5"/>
<evidence type="ECO:0000313" key="3">
    <source>
        <dbReference type="Proteomes" id="UP000094197"/>
    </source>
</evidence>
<proteinExistence type="predicted"/>
<evidence type="ECO:0000256" key="1">
    <source>
        <dbReference type="SAM" id="Phobius"/>
    </source>
</evidence>
<protein>
    <recommendedName>
        <fullName evidence="4">Lipoprotein</fullName>
    </recommendedName>
</protein>
<feature type="transmembrane region" description="Helical" evidence="1">
    <location>
        <begin position="7"/>
        <end position="25"/>
    </location>
</feature>
<dbReference type="KEGG" id="laj:A0128_05340"/>
<keyword evidence="1" id="KW-1133">Transmembrane helix</keyword>
<accession>A0A1D7UUQ5</accession>
<sequence length="270" mass="30749">MKYVQKFRFLTLILLFFLNCNYHYYVQKSSVDTTSLPNLSKIRIVYLGFRPFSAEITTSNSQERIYTANLVYPDRTIPKFQNGVYASDLRSFGFRKDVPSEKVKKFVQDYLNEVKESGVLELTYVTSIEKKGEERIYKLKDVGADYYVVGVHNPAFQSTKNFGGSVVQLFSSMFSVISFGLIPSYASLQAETEIKIYDKNLNQLTALKYDNGYSVLGAVWASSIPEECGRMGCNALKQVSSPPKFVYQELGPKFETDIVSYIQAQPSFHK</sequence>
<evidence type="ECO:0008006" key="4">
    <source>
        <dbReference type="Google" id="ProtNLM"/>
    </source>
</evidence>
<keyword evidence="1" id="KW-0812">Transmembrane</keyword>
<gene>
    <name evidence="2" type="ORF">A0128_05340</name>
</gene>
<dbReference type="Proteomes" id="UP000094197">
    <property type="component" value="Chromosome 1"/>
</dbReference>
<dbReference type="RefSeq" id="WP_069606559.1">
    <property type="nucleotide sequence ID" value="NZ_CP015217.1"/>
</dbReference>
<dbReference type="NCBIfam" id="NF047480">
    <property type="entry name" value="Lepto_Lp29"/>
    <property type="match status" value="1"/>
</dbReference>
<dbReference type="EMBL" id="CP015217">
    <property type="protein sequence ID" value="AOP33319.1"/>
    <property type="molecule type" value="Genomic_DNA"/>
</dbReference>
<name>A0A1D7UUQ5_9LEPT</name>
<reference evidence="2 3" key="1">
    <citation type="submission" date="2016-04" db="EMBL/GenBank/DDBJ databases">
        <title>Complete genome seqeunce of Leptospira alstonii serovar Room22.</title>
        <authorList>
            <person name="Nally J.E."/>
            <person name="Bayles D.O."/>
            <person name="Hurley D."/>
            <person name="Fanning S."/>
            <person name="McMahon B.J."/>
            <person name="Arent Z."/>
        </authorList>
    </citation>
    <scope>NUCLEOTIDE SEQUENCE [LARGE SCALE GENOMIC DNA]</scope>
    <source>
        <strain evidence="2 3">GWTS #1</strain>
    </source>
</reference>
<evidence type="ECO:0000313" key="2">
    <source>
        <dbReference type="EMBL" id="AOP33319.1"/>
    </source>
</evidence>
<organism evidence="2 3">
    <name type="scientific">Leptospira tipperaryensis</name>
    <dbReference type="NCBI Taxonomy" id="2564040"/>
    <lineage>
        <taxon>Bacteria</taxon>
        <taxon>Pseudomonadati</taxon>
        <taxon>Spirochaetota</taxon>
        <taxon>Spirochaetia</taxon>
        <taxon>Leptospirales</taxon>
        <taxon>Leptospiraceae</taxon>
        <taxon>Leptospira</taxon>
    </lineage>
</organism>
<dbReference type="OrthoDB" id="341872at2"/>
<keyword evidence="3" id="KW-1185">Reference proteome</keyword>
<keyword evidence="1" id="KW-0472">Membrane</keyword>